<feature type="binding site" evidence="1">
    <location>
        <begin position="166"/>
        <end position="168"/>
    </location>
    <ligand>
        <name>S-adenosyl-L-methionine</name>
        <dbReference type="ChEBI" id="CHEBI:59789"/>
    </ligand>
</feature>
<evidence type="ECO:0000313" key="3">
    <source>
        <dbReference type="EMBL" id="CAJ2503283.1"/>
    </source>
</evidence>
<dbReference type="Pfam" id="PF10294">
    <property type="entry name" value="Methyltransf_16"/>
    <property type="match status" value="1"/>
</dbReference>
<dbReference type="EMBL" id="CAUWAG010000004">
    <property type="protein sequence ID" value="CAJ2503283.1"/>
    <property type="molecule type" value="Genomic_DNA"/>
</dbReference>
<keyword evidence="1" id="KW-0808">Transferase</keyword>
<reference evidence="3" key="1">
    <citation type="submission" date="2023-10" db="EMBL/GenBank/DDBJ databases">
        <authorList>
            <person name="Hackl T."/>
        </authorList>
    </citation>
    <scope>NUCLEOTIDE SEQUENCE</scope>
</reference>
<keyword evidence="2" id="KW-0812">Transmembrane</keyword>
<name>A0AAI8YFU3_9PEZI</name>
<feature type="binding site" evidence="1">
    <location>
        <position position="190"/>
    </location>
    <ligand>
        <name>S-adenosyl-L-methionine</name>
        <dbReference type="ChEBI" id="CHEBI:59789"/>
    </ligand>
</feature>
<keyword evidence="4" id="KW-1185">Reference proteome</keyword>
<gene>
    <name evidence="1" type="primary">EFM6</name>
    <name evidence="3" type="ORF">KHLLAP_LOCUS3751</name>
</gene>
<comment type="similarity">
    <text evidence="1">Belongs to the class I-like SAM-binding methyltransferase superfamily. METTL21 family. EFM6 subfamily.</text>
</comment>
<dbReference type="EC" id="2.1.1.-" evidence="1"/>
<organism evidence="3 4">
    <name type="scientific">Anthostomella pinea</name>
    <dbReference type="NCBI Taxonomy" id="933095"/>
    <lineage>
        <taxon>Eukaryota</taxon>
        <taxon>Fungi</taxon>
        <taxon>Dikarya</taxon>
        <taxon>Ascomycota</taxon>
        <taxon>Pezizomycotina</taxon>
        <taxon>Sordariomycetes</taxon>
        <taxon>Xylariomycetidae</taxon>
        <taxon>Xylariales</taxon>
        <taxon>Xylariaceae</taxon>
        <taxon>Anthostomella</taxon>
    </lineage>
</organism>
<dbReference type="InterPro" id="IPR029063">
    <property type="entry name" value="SAM-dependent_MTases_sf"/>
</dbReference>
<sequence>MQTMIALEVAQKQEQKQSATYKWPFIFHTSTAFLPFSHHQVKSPSTPVRIHLQLGNMSAEKAPTISVDAVPEASPSPELSPCAFGVDFTPLPAYKAAGTTETDLAGLLVKPLRLHEDLSPGCGGQLWPAGMMLAQHMLRHHREDLRESRMTGLALTMAGGASLEIGAGGGLVGLAVATGCAIGNPLFITDQEDMYPLIQQNIGLNDLGGKVKPAVLNWGEPLAPDIVAFKPDVVLAADCVYFEPAFPLLLTTLTYLLTLCPSATIYFSFKKRRRADMQFFKKARKAFNITEAEDENRTIFNRQGLFLYTITNKANSNTKRQ</sequence>
<comment type="caution">
    <text evidence="3">The sequence shown here is derived from an EMBL/GenBank/DDBJ whole genome shotgun (WGS) entry which is preliminary data.</text>
</comment>
<keyword evidence="2" id="KW-1133">Transmembrane helix</keyword>
<dbReference type="AlphaFoldDB" id="A0AAI8YFU3"/>
<feature type="binding site" evidence="1">
    <location>
        <position position="218"/>
    </location>
    <ligand>
        <name>S-adenosyl-L-methionine</name>
        <dbReference type="ChEBI" id="CHEBI:59789"/>
    </ligand>
</feature>
<keyword evidence="1" id="KW-0489">Methyltransferase</keyword>
<dbReference type="InterPro" id="IPR033684">
    <property type="entry name" value="EFM6"/>
</dbReference>
<comment type="subcellular location">
    <subcellularLocation>
        <location evidence="1">Cytoplasm</location>
    </subcellularLocation>
</comment>
<keyword evidence="1" id="KW-0963">Cytoplasm</keyword>
<accession>A0AAI8YFU3</accession>
<dbReference type="GO" id="GO:0005829">
    <property type="term" value="C:cytosol"/>
    <property type="evidence" value="ECO:0007669"/>
    <property type="project" value="TreeGrafter"/>
</dbReference>
<comment type="function">
    <text evidence="1">S-adenosyl-L-methionine-dependent protein-lysine N-methyltransferase that methylates elongation factor 1-alpha.</text>
</comment>
<feature type="binding site" evidence="1">
    <location>
        <position position="237"/>
    </location>
    <ligand>
        <name>S-adenosyl-L-methionine</name>
        <dbReference type="ChEBI" id="CHEBI:59789"/>
    </ligand>
</feature>
<keyword evidence="1" id="KW-0949">S-adenosyl-L-methionine</keyword>
<keyword evidence="2" id="KW-0472">Membrane</keyword>
<evidence type="ECO:0000256" key="1">
    <source>
        <dbReference type="HAMAP-Rule" id="MF_03198"/>
    </source>
</evidence>
<dbReference type="SUPFAM" id="SSF53335">
    <property type="entry name" value="S-adenosyl-L-methionine-dependent methyltransferases"/>
    <property type="match status" value="1"/>
</dbReference>
<dbReference type="GO" id="GO:0032259">
    <property type="term" value="P:methylation"/>
    <property type="evidence" value="ECO:0007669"/>
    <property type="project" value="UniProtKB-KW"/>
</dbReference>
<evidence type="ECO:0000313" key="4">
    <source>
        <dbReference type="Proteomes" id="UP001295740"/>
    </source>
</evidence>
<dbReference type="Gene3D" id="3.40.50.150">
    <property type="entry name" value="Vaccinia Virus protein VP39"/>
    <property type="match status" value="1"/>
</dbReference>
<feature type="binding site" evidence="1">
    <location>
        <position position="127"/>
    </location>
    <ligand>
        <name>S-adenosyl-L-methionine</name>
        <dbReference type="ChEBI" id="CHEBI:59789"/>
    </ligand>
</feature>
<dbReference type="PANTHER" id="PTHR14614">
    <property type="entry name" value="HEPATOCELLULAR CARCINOMA-ASSOCIATED ANTIGEN"/>
    <property type="match status" value="1"/>
</dbReference>
<dbReference type="GO" id="GO:0016279">
    <property type="term" value="F:protein-lysine N-methyltransferase activity"/>
    <property type="evidence" value="ECO:0007669"/>
    <property type="project" value="UniProtKB-UniRule"/>
</dbReference>
<feature type="transmembrane region" description="Helical" evidence="2">
    <location>
        <begin position="245"/>
        <end position="269"/>
    </location>
</feature>
<dbReference type="InterPro" id="IPR019410">
    <property type="entry name" value="Methyltransf_16"/>
</dbReference>
<protein>
    <recommendedName>
        <fullName evidence="1">Protein-lysine N-methyltransferase EFM6</fullName>
        <ecNumber evidence="1">2.1.1.-</ecNumber>
    </recommendedName>
    <alternativeName>
        <fullName evidence="1">Elongation factor methyltransferase 6</fullName>
    </alternativeName>
</protein>
<evidence type="ECO:0000256" key="2">
    <source>
        <dbReference type="SAM" id="Phobius"/>
    </source>
</evidence>
<dbReference type="Proteomes" id="UP001295740">
    <property type="component" value="Unassembled WGS sequence"/>
</dbReference>
<dbReference type="PANTHER" id="PTHR14614:SF152">
    <property type="entry name" value="PROTEIN-LYSINE N-METHYLTRANSFERASE EFM6"/>
    <property type="match status" value="1"/>
</dbReference>
<proteinExistence type="inferred from homology"/>
<dbReference type="HAMAP" id="MF_03198">
    <property type="entry name" value="Methyltr_EFM6"/>
    <property type="match status" value="1"/>
</dbReference>